<dbReference type="GO" id="GO:0005524">
    <property type="term" value="F:ATP binding"/>
    <property type="evidence" value="ECO:0007669"/>
    <property type="project" value="InterPro"/>
</dbReference>
<dbReference type="Gene3D" id="3.40.50.300">
    <property type="entry name" value="P-loop containing nucleotide triphosphate hydrolases"/>
    <property type="match status" value="1"/>
</dbReference>
<comment type="caution">
    <text evidence="2">The sequence shown here is derived from an EMBL/GenBank/DDBJ whole genome shotgun (WGS) entry which is preliminary data.</text>
</comment>
<evidence type="ECO:0000313" key="2">
    <source>
        <dbReference type="EMBL" id="HCL02041.1"/>
    </source>
</evidence>
<feature type="domain" description="Phosphoribulokinase/uridine kinase" evidence="1">
    <location>
        <begin position="32"/>
        <end position="169"/>
    </location>
</feature>
<dbReference type="InterPro" id="IPR006083">
    <property type="entry name" value="PRK/URK"/>
</dbReference>
<dbReference type="SUPFAM" id="SSF52540">
    <property type="entry name" value="P-loop containing nucleoside triphosphate hydrolases"/>
    <property type="match status" value="1"/>
</dbReference>
<dbReference type="EMBL" id="DPVV01000215">
    <property type="protein sequence ID" value="HCL02041.1"/>
    <property type="molecule type" value="Genomic_DNA"/>
</dbReference>
<accession>A0A3D2X4H8</accession>
<sequence>MNYKSIKGTFTSFEQLLNVLENLQRKQSTLLVGVDGCGGSGKSTFAKEFEKLSPKITIVHMDDFCLPSCSRINGTSEEKPIGADVDWQRLRKQVLVPLANNQEGNYQRYDWCSDSLSEWHRVCIGGIIIIEGVYSTRKELDDFYDFKIFVDCPKELRLKRGIERDGVEAKDLWEKIWMVAEDKYMMEHKPYERADLVVDGCGDN</sequence>
<dbReference type="Pfam" id="PF00485">
    <property type="entry name" value="PRK"/>
    <property type="match status" value="1"/>
</dbReference>
<name>A0A3D2X4H8_9FIRM</name>
<dbReference type="GO" id="GO:0016301">
    <property type="term" value="F:kinase activity"/>
    <property type="evidence" value="ECO:0007669"/>
    <property type="project" value="UniProtKB-KW"/>
</dbReference>
<protein>
    <submittedName>
        <fullName evidence="2">Uridine kinase</fullName>
    </submittedName>
</protein>
<dbReference type="InterPro" id="IPR027417">
    <property type="entry name" value="P-loop_NTPase"/>
</dbReference>
<dbReference type="Proteomes" id="UP000262969">
    <property type="component" value="Unassembled WGS sequence"/>
</dbReference>
<dbReference type="PANTHER" id="PTHR10285">
    <property type="entry name" value="URIDINE KINASE"/>
    <property type="match status" value="1"/>
</dbReference>
<reference evidence="2 3" key="1">
    <citation type="journal article" date="2018" name="Nat. Biotechnol.">
        <title>A standardized bacterial taxonomy based on genome phylogeny substantially revises the tree of life.</title>
        <authorList>
            <person name="Parks D.H."/>
            <person name="Chuvochina M."/>
            <person name="Waite D.W."/>
            <person name="Rinke C."/>
            <person name="Skarshewski A."/>
            <person name="Chaumeil P.A."/>
            <person name="Hugenholtz P."/>
        </authorList>
    </citation>
    <scope>NUCLEOTIDE SEQUENCE [LARGE SCALE GENOMIC DNA]</scope>
    <source>
        <strain evidence="2">UBA11728</strain>
    </source>
</reference>
<keyword evidence="2" id="KW-0808">Transferase</keyword>
<evidence type="ECO:0000259" key="1">
    <source>
        <dbReference type="Pfam" id="PF00485"/>
    </source>
</evidence>
<dbReference type="AlphaFoldDB" id="A0A3D2X4H8"/>
<proteinExistence type="predicted"/>
<gene>
    <name evidence="2" type="ORF">DHW61_06420</name>
</gene>
<evidence type="ECO:0000313" key="3">
    <source>
        <dbReference type="Proteomes" id="UP000262969"/>
    </source>
</evidence>
<organism evidence="2 3">
    <name type="scientific">Lachnoclostridium phytofermentans</name>
    <dbReference type="NCBI Taxonomy" id="66219"/>
    <lineage>
        <taxon>Bacteria</taxon>
        <taxon>Bacillati</taxon>
        <taxon>Bacillota</taxon>
        <taxon>Clostridia</taxon>
        <taxon>Lachnospirales</taxon>
        <taxon>Lachnospiraceae</taxon>
    </lineage>
</organism>
<keyword evidence="2" id="KW-0418">Kinase</keyword>